<dbReference type="RefSeq" id="WP_062131052.1">
    <property type="nucleotide sequence ID" value="NZ_CP121271.1"/>
</dbReference>
<keyword evidence="2" id="KW-0732">Signal</keyword>
<feature type="region of interest" description="Disordered" evidence="1">
    <location>
        <begin position="31"/>
        <end position="51"/>
    </location>
</feature>
<feature type="signal peptide" evidence="2">
    <location>
        <begin position="1"/>
        <end position="25"/>
    </location>
</feature>
<evidence type="ECO:0000313" key="3">
    <source>
        <dbReference type="EMBL" id="WMC87463.1"/>
    </source>
</evidence>
<protein>
    <recommendedName>
        <fullName evidence="5">Lipoprotein</fullName>
    </recommendedName>
</protein>
<evidence type="ECO:0008006" key="5">
    <source>
        <dbReference type="Google" id="ProtNLM"/>
    </source>
</evidence>
<organism evidence="3 4">
    <name type="scientific">Streptomyces rochei</name>
    <name type="common">Streptomyces parvullus</name>
    <dbReference type="NCBI Taxonomy" id="1928"/>
    <lineage>
        <taxon>Bacteria</taxon>
        <taxon>Bacillati</taxon>
        <taxon>Actinomycetota</taxon>
        <taxon>Actinomycetes</taxon>
        <taxon>Kitasatosporales</taxon>
        <taxon>Streptomycetaceae</taxon>
        <taxon>Streptomyces</taxon>
        <taxon>Streptomyces rochei group</taxon>
    </lineage>
</organism>
<sequence length="255" mass="26231">MQHAAPARPLPAAALSALLALTAAACSTGGREADRPAATAPATVRSPAALPQATAGPLLTRAQARAALITEADLGAGWEPTRGAATWRDGLLKAGAEPPDCGRLLDVLYTEDLFGADTAPRAATALDEVAGGAQIHYRITSHRPADIDTALAWLGTLPDACGRFTARADRGALRDVRVTGLTLPEAGDARQGLRVTVRAEDAVLTVDLVAVRLGDDAISLTNGTLAEPADDATWTAVGTGAERLAEVRRQGRAQV</sequence>
<gene>
    <name evidence="3" type="ORF">P7W03_18710</name>
</gene>
<reference evidence="3" key="1">
    <citation type="submission" date="2023-03" db="EMBL/GenBank/DDBJ databases">
        <title>Borrelidin-producing and root-colonizing Streptomyces rochei is a potent biopesticide for soil-borne oomycete-caused plant diseases.</title>
        <authorList>
            <person name="Zhou D."/>
            <person name="Wang X."/>
            <person name="Navarro-Munoz J.C."/>
            <person name="Li W."/>
            <person name="Li J."/>
            <person name="Jiu M."/>
            <person name="Deng S."/>
            <person name="Ye Y."/>
            <person name="Daly P."/>
            <person name="Wei L."/>
        </authorList>
    </citation>
    <scope>NUCLEOTIDE SEQUENCE</scope>
    <source>
        <strain evidence="3">JK1</strain>
    </source>
</reference>
<evidence type="ECO:0000313" key="4">
    <source>
        <dbReference type="Proteomes" id="UP001231701"/>
    </source>
</evidence>
<feature type="chain" id="PRO_5043623718" description="Lipoprotein" evidence="2">
    <location>
        <begin position="26"/>
        <end position="255"/>
    </location>
</feature>
<evidence type="ECO:0000256" key="1">
    <source>
        <dbReference type="SAM" id="MobiDB-lite"/>
    </source>
</evidence>
<dbReference type="GeneID" id="90944099"/>
<dbReference type="EMBL" id="CP121271">
    <property type="protein sequence ID" value="WMC87463.1"/>
    <property type="molecule type" value="Genomic_DNA"/>
</dbReference>
<proteinExistence type="predicted"/>
<dbReference type="Proteomes" id="UP001231701">
    <property type="component" value="Chromosome"/>
</dbReference>
<name>A0AAX3ZLE0_STRRO</name>
<accession>A0AAX3ZLE0</accession>
<evidence type="ECO:0000256" key="2">
    <source>
        <dbReference type="SAM" id="SignalP"/>
    </source>
</evidence>
<dbReference type="AlphaFoldDB" id="A0AAX3ZLE0"/>